<protein>
    <submittedName>
        <fullName evidence="1">G-type lectin S-receptor-like serine/threonine-protein kinase</fullName>
    </submittedName>
</protein>
<reference evidence="1 2" key="1">
    <citation type="journal article" date="2022" name="Plant J.">
        <title>Chromosome-level genome of Camellia lanceoleosa provides a valuable resource for understanding genome evolution and self-incompatibility.</title>
        <authorList>
            <person name="Gong W."/>
            <person name="Xiao S."/>
            <person name="Wang L."/>
            <person name="Liao Z."/>
            <person name="Chang Y."/>
            <person name="Mo W."/>
            <person name="Hu G."/>
            <person name="Li W."/>
            <person name="Zhao G."/>
            <person name="Zhu H."/>
            <person name="Hu X."/>
            <person name="Ji K."/>
            <person name="Xiang X."/>
            <person name="Song Q."/>
            <person name="Yuan D."/>
            <person name="Jin S."/>
            <person name="Zhang L."/>
        </authorList>
    </citation>
    <scope>NUCLEOTIDE SEQUENCE [LARGE SCALE GENOMIC DNA]</scope>
    <source>
        <strain evidence="1">SQ_2022a</strain>
    </source>
</reference>
<comment type="caution">
    <text evidence="1">The sequence shown here is derived from an EMBL/GenBank/DDBJ whole genome shotgun (WGS) entry which is preliminary data.</text>
</comment>
<evidence type="ECO:0000313" key="2">
    <source>
        <dbReference type="Proteomes" id="UP001060215"/>
    </source>
</evidence>
<name>A0ACC0H9H1_9ERIC</name>
<evidence type="ECO:0000313" key="1">
    <source>
        <dbReference type="EMBL" id="KAI8010187.1"/>
    </source>
</evidence>
<sequence>MTPLSPSISNRNPLHSSLINPSPPNLLIDPSSKLPLSLSEKVSVKGYNRHFTRKIVFNIFCVWIESVGSNGKRRERIIVGLTLTIGMLLICLSLALYVWRKKHRQRKRKGVVRQRSNIDTNESQKEDLQLPLFDLGAIVNATDNFSENNKLGEGGFGSVYKVTLNVKML</sequence>
<gene>
    <name evidence="1" type="ORF">LOK49_LG06G00595</name>
</gene>
<keyword evidence="2" id="KW-1185">Reference proteome</keyword>
<accession>A0ACC0H9H1</accession>
<dbReference type="EMBL" id="CM045762">
    <property type="protein sequence ID" value="KAI8010187.1"/>
    <property type="molecule type" value="Genomic_DNA"/>
</dbReference>
<dbReference type="Proteomes" id="UP001060215">
    <property type="component" value="Chromosome 5"/>
</dbReference>
<proteinExistence type="predicted"/>
<organism evidence="1 2">
    <name type="scientific">Camellia lanceoleosa</name>
    <dbReference type="NCBI Taxonomy" id="1840588"/>
    <lineage>
        <taxon>Eukaryota</taxon>
        <taxon>Viridiplantae</taxon>
        <taxon>Streptophyta</taxon>
        <taxon>Embryophyta</taxon>
        <taxon>Tracheophyta</taxon>
        <taxon>Spermatophyta</taxon>
        <taxon>Magnoliopsida</taxon>
        <taxon>eudicotyledons</taxon>
        <taxon>Gunneridae</taxon>
        <taxon>Pentapetalae</taxon>
        <taxon>asterids</taxon>
        <taxon>Ericales</taxon>
        <taxon>Theaceae</taxon>
        <taxon>Camellia</taxon>
    </lineage>
</organism>